<dbReference type="CDD" id="cd09272">
    <property type="entry name" value="RNase_HI_RT_Ty1"/>
    <property type="match status" value="1"/>
</dbReference>
<feature type="compositionally biased region" description="Basic and acidic residues" evidence="3">
    <location>
        <begin position="939"/>
        <end position="950"/>
    </location>
</feature>
<evidence type="ECO:0000256" key="2">
    <source>
        <dbReference type="SAM" id="Coils"/>
    </source>
</evidence>
<dbReference type="Proteomes" id="UP000649617">
    <property type="component" value="Unassembled WGS sequence"/>
</dbReference>
<dbReference type="GO" id="GO:0003676">
    <property type="term" value="F:nucleic acid binding"/>
    <property type="evidence" value="ECO:0007669"/>
    <property type="project" value="InterPro"/>
</dbReference>
<evidence type="ECO:0000256" key="1">
    <source>
        <dbReference type="PROSITE-ProRule" id="PRU00047"/>
    </source>
</evidence>
<name>A0A812IMQ7_SYMPI</name>
<keyword evidence="1" id="KW-0479">Metal-binding</keyword>
<dbReference type="PROSITE" id="PS00141">
    <property type="entry name" value="ASP_PROTEASE"/>
    <property type="match status" value="1"/>
</dbReference>
<feature type="region of interest" description="Disordered" evidence="3">
    <location>
        <begin position="2387"/>
        <end position="2420"/>
    </location>
</feature>
<dbReference type="Pfam" id="PF00098">
    <property type="entry name" value="zf-CCHC"/>
    <property type="match status" value="1"/>
</dbReference>
<feature type="non-terminal residue" evidence="7">
    <location>
        <position position="1"/>
    </location>
</feature>
<dbReference type="InterPro" id="IPR001878">
    <property type="entry name" value="Znf_CCHC"/>
</dbReference>
<keyword evidence="4" id="KW-0812">Transmembrane</keyword>
<keyword evidence="8" id="KW-1185">Reference proteome</keyword>
<feature type="transmembrane region" description="Helical" evidence="4">
    <location>
        <begin position="1860"/>
        <end position="1884"/>
    </location>
</feature>
<dbReference type="GO" id="GO:0006508">
    <property type="term" value="P:proteolysis"/>
    <property type="evidence" value="ECO:0007669"/>
    <property type="project" value="InterPro"/>
</dbReference>
<protein>
    <recommendedName>
        <fullName evidence="9">Retrovirus-related Pol polyprotein from transposon TNT 1-94</fullName>
    </recommendedName>
</protein>
<evidence type="ECO:0000256" key="4">
    <source>
        <dbReference type="SAM" id="Phobius"/>
    </source>
</evidence>
<feature type="transmembrane region" description="Helical" evidence="4">
    <location>
        <begin position="1891"/>
        <end position="1914"/>
    </location>
</feature>
<dbReference type="PANTHER" id="PTHR11439">
    <property type="entry name" value="GAG-POL-RELATED RETROTRANSPOSON"/>
    <property type="match status" value="1"/>
</dbReference>
<feature type="region of interest" description="Disordered" evidence="3">
    <location>
        <begin position="241"/>
        <end position="346"/>
    </location>
</feature>
<keyword evidence="1" id="KW-0862">Zinc</keyword>
<dbReference type="InterPro" id="IPR003034">
    <property type="entry name" value="SAP_dom"/>
</dbReference>
<feature type="compositionally biased region" description="Basic residues" evidence="3">
    <location>
        <begin position="276"/>
        <end position="289"/>
    </location>
</feature>
<dbReference type="PROSITE" id="PS50158">
    <property type="entry name" value="ZF_CCHC"/>
    <property type="match status" value="1"/>
</dbReference>
<dbReference type="SMART" id="SM00343">
    <property type="entry name" value="ZnF_C2HC"/>
    <property type="match status" value="1"/>
</dbReference>
<feature type="compositionally biased region" description="Polar residues" evidence="3">
    <location>
        <begin position="293"/>
        <end position="303"/>
    </location>
</feature>
<evidence type="ECO:0000259" key="6">
    <source>
        <dbReference type="PROSITE" id="PS50800"/>
    </source>
</evidence>
<keyword evidence="1" id="KW-0863">Zinc-finger</keyword>
<sequence length="2470" mass="272863">QRLEQALGNVFGKVLSATERAAQAAEAQAASAKTDGLVKAMKVEAWKPTTREEELKTWRDWFFQLSTWLIANDSAYEDEFNQIEADSPVDHDLLDEEAISRSQKLYGLLCSLLKNRPLLLIRSLEKEKAGYEAIRILKNEMEPKERARSLAIVKQLAAWQFKDGVGLHEQLISYEEALRNYEASSGNVFPDDLVVATVVTGLKEPLRSQVQLRMRSTTKYSDIREWILQYENVNAPWSLSVNQKGGNQTTNSGPQPMDVDQIKGQWGKCGKSGKDKGKHGKQGKDKKGKQQQPWQSGKHQQPWQSGKHQQTKGKHQQYTWGKGKGHDGSGKGYGGWEPQKGKKGKGNGACNNCGQFGHWKNECPSKGKGQAVRQVEDTQSQSGHSTAAASGVSTSASAYRVPSTVQRVEAVHEAALYTPPGCRETLIFDISEIECDPGDLDEFSLPSVMVIKALPQHFEMDAADCDKDWDVWSPSALDTDLTPETGSEAQLVAANVNVIESGAGFQPMVDVVVDSGADVSVAPLSYRHCGEAAGRTGVLMQDAQGKRIQEIGSRILNVEVKDADGRPVQLRERFSIANIGSVILSLCRLIRGGWNLSHGNFGQCLVKDGCSIPIRLRRNTLVMAAIVSAIAMYDSGPLPPEAEEVATQAGWHIMPSGLPLRVVHRATAVPLEDSLWSTDDWSWVSVFVRKEVSERQPQPGDVWLQVLTMSSQDFERHHRQLILIDPELQGERDICILFHVEEIPNSVLSDPGELFRAPCERDPPFYPAGEEPGAGVMVDDVMAEGRPVRGAQEEEPGDAVLDGVTLNMATPLKALKDLCAQLGLATSGAKPKVLKRLRDHHEIMERQMASDVARKLFQEQERVPETLRAPVLPSARQQELHAITHQPFASWCPSCVLGRSRQSPHSSSQRVEKKGDLSDTKPCIQIDYCYTFTSERGEGHLSESKSREDPNVEAEAPQPLVGDADEAENVPDYMNQFGLNLAGAESTTGWVIAIPLMAKGTSSLKKVTEHITRLSMQVGGGDKVVVQGDPEPAVKQVINSVEACRVKLGLTTETRFAPRGSHASNGLAEKAVDTVRRNALTLKAHVEDRIKAKIGGHCPIFAWLLRHAAFLHNRFFTTAKGAPPYEIVYGRQFKGKLIVFGEQCIFHKHSKYKGDVQWRRGIWVGVNERNGAHILLTDEGAFESRSIRRLPGEEQWCAESVLQAKGLPWDYLGKMKRKKPLYTSTRVPLLPDSATLEELAKAAGKAAAETIVAATPNLGARDEAGGGGTLYPPSFAGVNLIHGDVPMDELSSSGDWINDVEDVLEADPTDELLWDYDGESPPQLSAEELSKLDLKSDLIEVERLVAMGVLREMKPGENVTEYSLLSTKVVRDWRKRPHWVRRSRLVAREFKTWTPWSQELFAPASSLGVVHSLMALAQSKGLELVTLDIKDAYLNVPQKMKVIIQVDAALLGDPGGGLITFALDRLLPGQRVAASEWFVFIKDILVEAGLQGFQKEPTLFRSETKDDDDTNLVLRADDGLLASSAAARELVSQLNKHVKVQVSEPMKDVGDELEFLKRRYVKVEDGIVMYSRRRHLEGLLEALGNVKERDAPSDQSFLDADSTDVLPPAKARVFKECVGKMSEPTIMSMKWLHRVVGYLKRVPSLGFLIEPVMINGCLEFSGHEFPFAGSKIVLESVTDADWAGNRATRKSKSSVHLYLGGSLVASFVRSQRSVALSSGESEFVAMVSGATECVYLRECIDFMTKKKYDLDCILRSDSAAGRGISQRIGCGRIRHLDCGFLWVQDGVKQRWFRVGPISGAKNPADLGTKPLAGARLRELVCRAGGVDEDGEKFGAEELGRAEVRQVLKSASVKGSKAKQILPVLMILAQVMGADAVEGLGLAMIASSFEEVFVSVVSTMVAAVVLMMLIVGIPWSMYSGASLFASWFRAKLSRGVNVKDIGVQVNRGMSRSEERFVQEYKDRLAETESLWHEEMEKTAQCERELRQCRSEIRELRGQLAAANQRTAVPAEIHAASRPHGIVQDNRRAAAPLPPVVLEPEVRFSAGRAPKFNIGIAVLGTHATLSLEPVEMLRRFSGLQVSAVFYGLEPRFCQLMGICDQGSAILAQLFKDAEKDPFARLASMKWLPLLGYLGVALLNSCPPEDLAKFWDSLVHVMDTPDLAEMAVNNLILSEQIYYQTGYRFPYVRAHGLYTNMAYAPSKLQDILVWRAPLFSYVTTRCAMMHFMAANPQLAIHFHFMEEGESLPYAEVATFKAVALIPWDHALMTFYELYSANIPLLMPGTEWMYRLLYQRGQLSVGERLYQSVLPGYTPPRVEFAEAEGQSMPPSAATGLSSAKAARGVAEDVISRGLQATDLETAKQYLKAALELMQDMKYFLAVAENKTDEDSSTSMGVVRRSASGGAKSSSQAIRSRKMAPKHPDVWHPYTPFQMSPLDSNDWTRMRKGTWWLRRGARFDAMRPASAEIPGVGSF</sequence>
<feature type="domain" description="CCHC-type" evidence="5">
    <location>
        <begin position="350"/>
        <end position="365"/>
    </location>
</feature>
<dbReference type="InterPro" id="IPR001969">
    <property type="entry name" value="Aspartic_peptidase_AS"/>
</dbReference>
<feature type="region of interest" description="Disordered" evidence="3">
    <location>
        <begin position="939"/>
        <end position="960"/>
    </location>
</feature>
<evidence type="ECO:0000256" key="3">
    <source>
        <dbReference type="SAM" id="MobiDB-lite"/>
    </source>
</evidence>
<comment type="caution">
    <text evidence="7">The sequence shown here is derived from an EMBL/GenBank/DDBJ whole genome shotgun (WGS) entry which is preliminary data.</text>
</comment>
<proteinExistence type="predicted"/>
<feature type="compositionally biased region" description="Polar residues" evidence="3">
    <location>
        <begin position="241"/>
        <end position="254"/>
    </location>
</feature>
<keyword evidence="4" id="KW-1133">Transmembrane helix</keyword>
<dbReference type="OrthoDB" id="436362at2759"/>
<dbReference type="SUPFAM" id="SSF57756">
    <property type="entry name" value="Retrovirus zinc finger-like domains"/>
    <property type="match status" value="1"/>
</dbReference>
<dbReference type="PROSITE" id="PS50800">
    <property type="entry name" value="SAP"/>
    <property type="match status" value="1"/>
</dbReference>
<keyword evidence="4" id="KW-0472">Membrane</keyword>
<dbReference type="PANTHER" id="PTHR11439:SF463">
    <property type="entry name" value="REVERSE TRANSCRIPTASE TY1_COPIA-TYPE DOMAIN-CONTAINING PROTEIN"/>
    <property type="match status" value="1"/>
</dbReference>
<feature type="domain" description="SAP" evidence="6">
    <location>
        <begin position="807"/>
        <end position="841"/>
    </location>
</feature>
<accession>A0A812IMQ7</accession>
<evidence type="ECO:0000313" key="8">
    <source>
        <dbReference type="Proteomes" id="UP000649617"/>
    </source>
</evidence>
<feature type="compositionally biased region" description="Low complexity" evidence="3">
    <location>
        <begin position="382"/>
        <end position="398"/>
    </location>
</feature>
<feature type="region of interest" description="Disordered" evidence="3">
    <location>
        <begin position="364"/>
        <end position="398"/>
    </location>
</feature>
<dbReference type="Gene3D" id="4.10.60.10">
    <property type="entry name" value="Zinc finger, CCHC-type"/>
    <property type="match status" value="1"/>
</dbReference>
<evidence type="ECO:0000259" key="5">
    <source>
        <dbReference type="PROSITE" id="PS50158"/>
    </source>
</evidence>
<feature type="compositionally biased region" description="Low complexity" evidence="3">
    <location>
        <begin position="2395"/>
        <end position="2406"/>
    </location>
</feature>
<evidence type="ECO:0008006" key="9">
    <source>
        <dbReference type="Google" id="ProtNLM"/>
    </source>
</evidence>
<keyword evidence="2" id="KW-0175">Coiled coil</keyword>
<organism evidence="7 8">
    <name type="scientific">Symbiodinium pilosum</name>
    <name type="common">Dinoflagellate</name>
    <dbReference type="NCBI Taxonomy" id="2952"/>
    <lineage>
        <taxon>Eukaryota</taxon>
        <taxon>Sar</taxon>
        <taxon>Alveolata</taxon>
        <taxon>Dinophyceae</taxon>
        <taxon>Suessiales</taxon>
        <taxon>Symbiodiniaceae</taxon>
        <taxon>Symbiodinium</taxon>
    </lineage>
</organism>
<feature type="coiled-coil region" evidence="2">
    <location>
        <begin position="1977"/>
        <end position="2004"/>
    </location>
</feature>
<dbReference type="GO" id="GO:0008270">
    <property type="term" value="F:zinc ion binding"/>
    <property type="evidence" value="ECO:0007669"/>
    <property type="project" value="UniProtKB-KW"/>
</dbReference>
<evidence type="ECO:0000313" key="7">
    <source>
        <dbReference type="EMBL" id="CAE7156112.1"/>
    </source>
</evidence>
<dbReference type="GO" id="GO:0004190">
    <property type="term" value="F:aspartic-type endopeptidase activity"/>
    <property type="evidence" value="ECO:0007669"/>
    <property type="project" value="InterPro"/>
</dbReference>
<dbReference type="EMBL" id="CAJNIZ010000214">
    <property type="protein sequence ID" value="CAE7156112.1"/>
    <property type="molecule type" value="Genomic_DNA"/>
</dbReference>
<dbReference type="InterPro" id="IPR036875">
    <property type="entry name" value="Znf_CCHC_sf"/>
</dbReference>
<reference evidence="7" key="1">
    <citation type="submission" date="2021-02" db="EMBL/GenBank/DDBJ databases">
        <authorList>
            <person name="Dougan E. K."/>
            <person name="Rhodes N."/>
            <person name="Thang M."/>
            <person name="Chan C."/>
        </authorList>
    </citation>
    <scope>NUCLEOTIDE SEQUENCE</scope>
</reference>
<gene>
    <name evidence="7" type="ORF">SPIL2461_LOCUS333</name>
</gene>